<dbReference type="EMBL" id="JACHMM010000001">
    <property type="protein sequence ID" value="MBB5791334.1"/>
    <property type="molecule type" value="Genomic_DNA"/>
</dbReference>
<gene>
    <name evidence="1" type="ORF">HD601_005909</name>
</gene>
<dbReference type="AlphaFoldDB" id="A0A7W9GX13"/>
<organism evidence="1 2">
    <name type="scientific">Jiangella mangrovi</name>
    <dbReference type="NCBI Taxonomy" id="1524084"/>
    <lineage>
        <taxon>Bacteria</taxon>
        <taxon>Bacillati</taxon>
        <taxon>Actinomycetota</taxon>
        <taxon>Actinomycetes</taxon>
        <taxon>Jiangellales</taxon>
        <taxon>Jiangellaceae</taxon>
        <taxon>Jiangella</taxon>
    </lineage>
</organism>
<sequence length="102" mass="10912">MVGRGDEVGLPVPLLPILLAGHARLKSDMEALRAGEADLTRAHPAKNLAAIRGTGRPWARLAPSVPVSSRFGGLRAAMIINDPLHHHDYPSPNTIAGVMRIR</sequence>
<keyword evidence="2" id="KW-1185">Reference proteome</keyword>
<protein>
    <submittedName>
        <fullName evidence="1">Uncharacterized protein</fullName>
    </submittedName>
</protein>
<proteinExistence type="predicted"/>
<reference evidence="1 2" key="1">
    <citation type="submission" date="2020-08" db="EMBL/GenBank/DDBJ databases">
        <title>Sequencing the genomes of 1000 actinobacteria strains.</title>
        <authorList>
            <person name="Klenk H.-P."/>
        </authorList>
    </citation>
    <scope>NUCLEOTIDE SEQUENCE [LARGE SCALE GENOMIC DNA]</scope>
    <source>
        <strain evidence="1 2">DSM 102122</strain>
    </source>
</reference>
<comment type="caution">
    <text evidence="1">The sequence shown here is derived from an EMBL/GenBank/DDBJ whole genome shotgun (WGS) entry which is preliminary data.</text>
</comment>
<accession>A0A7W9GX13</accession>
<name>A0A7W9GX13_9ACTN</name>
<dbReference type="Proteomes" id="UP000542813">
    <property type="component" value="Unassembled WGS sequence"/>
</dbReference>
<evidence type="ECO:0000313" key="1">
    <source>
        <dbReference type="EMBL" id="MBB5791334.1"/>
    </source>
</evidence>
<evidence type="ECO:0000313" key="2">
    <source>
        <dbReference type="Proteomes" id="UP000542813"/>
    </source>
</evidence>